<dbReference type="GO" id="GO:0008270">
    <property type="term" value="F:zinc ion binding"/>
    <property type="evidence" value="ECO:0007669"/>
    <property type="project" value="UniProtKB-KW"/>
</dbReference>
<evidence type="ECO:0000313" key="20">
    <source>
        <dbReference type="EMBL" id="KAJ6959214.1"/>
    </source>
</evidence>
<dbReference type="InterPro" id="IPR014001">
    <property type="entry name" value="Helicase_ATP-bd"/>
</dbReference>
<keyword evidence="6" id="KW-0547">Nucleotide-binding</keyword>
<evidence type="ECO:0000259" key="16">
    <source>
        <dbReference type="PROSITE" id="PS50103"/>
    </source>
</evidence>
<feature type="domain" description="C3H1-type" evidence="16">
    <location>
        <begin position="1047"/>
        <end position="1074"/>
    </location>
</feature>
<organism evidence="20 21">
    <name type="scientific">Populus alba x Populus x berolinensis</name>
    <dbReference type="NCBI Taxonomy" id="444605"/>
    <lineage>
        <taxon>Eukaryota</taxon>
        <taxon>Viridiplantae</taxon>
        <taxon>Streptophyta</taxon>
        <taxon>Embryophyta</taxon>
        <taxon>Tracheophyta</taxon>
        <taxon>Spermatophyta</taxon>
        <taxon>Magnoliopsida</taxon>
        <taxon>eudicotyledons</taxon>
        <taxon>Gunneridae</taxon>
        <taxon>Pentapetalae</taxon>
        <taxon>rosids</taxon>
        <taxon>fabids</taxon>
        <taxon>Malpighiales</taxon>
        <taxon>Salicaceae</taxon>
        <taxon>Saliceae</taxon>
        <taxon>Populus</taxon>
    </lineage>
</organism>
<feature type="domain" description="Helicase C-terminal" evidence="18">
    <location>
        <begin position="544"/>
        <end position="709"/>
    </location>
</feature>
<dbReference type="Gene3D" id="3.40.50.300">
    <property type="entry name" value="P-loop containing nucleotide triphosphate hydrolases"/>
    <property type="match status" value="2"/>
</dbReference>
<dbReference type="Pfam" id="PF00270">
    <property type="entry name" value="DEAD"/>
    <property type="match status" value="1"/>
</dbReference>
<dbReference type="Gene3D" id="4.10.1000.10">
    <property type="entry name" value="Zinc finger, CCCH-type"/>
    <property type="match status" value="1"/>
</dbReference>
<dbReference type="GO" id="GO:0003723">
    <property type="term" value="F:RNA binding"/>
    <property type="evidence" value="ECO:0007669"/>
    <property type="project" value="TreeGrafter"/>
</dbReference>
<dbReference type="GO" id="GO:0005524">
    <property type="term" value="F:ATP binding"/>
    <property type="evidence" value="ECO:0007669"/>
    <property type="project" value="UniProtKB-KW"/>
</dbReference>
<dbReference type="GO" id="GO:0003724">
    <property type="term" value="F:RNA helicase activity"/>
    <property type="evidence" value="ECO:0007669"/>
    <property type="project" value="UniProtKB-EC"/>
</dbReference>
<dbReference type="Pfam" id="PF00271">
    <property type="entry name" value="Helicase_C"/>
    <property type="match status" value="1"/>
</dbReference>
<dbReference type="EC" id="3.6.4.13" evidence="2"/>
<dbReference type="SUPFAM" id="SSF52540">
    <property type="entry name" value="P-loop containing nucleoside triphosphate hydrolases"/>
    <property type="match status" value="1"/>
</dbReference>
<evidence type="ECO:0000256" key="6">
    <source>
        <dbReference type="ARBA" id="ARBA00022741"/>
    </source>
</evidence>
<dbReference type="SUPFAM" id="SSF53335">
    <property type="entry name" value="S-adenosyl-L-methionine-dependent methyltransferases"/>
    <property type="match status" value="1"/>
</dbReference>
<feature type="compositionally biased region" description="Polar residues" evidence="15">
    <location>
        <begin position="1558"/>
        <end position="1568"/>
    </location>
</feature>
<keyword evidence="8" id="KW-0833">Ubl conjugation pathway</keyword>
<evidence type="ECO:0000256" key="3">
    <source>
        <dbReference type="ARBA" id="ARBA00022679"/>
    </source>
</evidence>
<dbReference type="SMART" id="SM00490">
    <property type="entry name" value="HELICc"/>
    <property type="match status" value="1"/>
</dbReference>
<keyword evidence="10" id="KW-0347">Helicase</keyword>
<dbReference type="SUPFAM" id="SSF57850">
    <property type="entry name" value="RING/U-box"/>
    <property type="match status" value="1"/>
</dbReference>
<reference evidence="20" key="1">
    <citation type="journal article" date="2023" name="Mol. Ecol. Resour.">
        <title>Chromosome-level genome assembly of a triploid poplar Populus alba 'Berolinensis'.</title>
        <authorList>
            <person name="Chen S."/>
            <person name="Yu Y."/>
            <person name="Wang X."/>
            <person name="Wang S."/>
            <person name="Zhang T."/>
            <person name="Zhou Y."/>
            <person name="He R."/>
            <person name="Meng N."/>
            <person name="Wang Y."/>
            <person name="Liu W."/>
            <person name="Liu Z."/>
            <person name="Liu J."/>
            <person name="Guo Q."/>
            <person name="Huang H."/>
            <person name="Sederoff R.R."/>
            <person name="Wang G."/>
            <person name="Qu G."/>
            <person name="Chen S."/>
        </authorList>
    </citation>
    <scope>NUCLEOTIDE SEQUENCE</scope>
    <source>
        <strain evidence="20">SC-2020</strain>
    </source>
</reference>
<comment type="similarity">
    <text evidence="1">Belongs to the RBR family. Ariadne subfamily.</text>
</comment>
<dbReference type="GO" id="GO:0016740">
    <property type="term" value="F:transferase activity"/>
    <property type="evidence" value="ECO:0007669"/>
    <property type="project" value="UniProtKB-KW"/>
</dbReference>
<dbReference type="InterPro" id="IPR001650">
    <property type="entry name" value="Helicase_C-like"/>
</dbReference>
<dbReference type="InterPro" id="IPR002867">
    <property type="entry name" value="IBR_dom"/>
</dbReference>
<evidence type="ECO:0000256" key="9">
    <source>
        <dbReference type="ARBA" id="ARBA00022801"/>
    </source>
</evidence>
<dbReference type="InterPro" id="IPR029063">
    <property type="entry name" value="SAM-dependent_MTases_sf"/>
</dbReference>
<dbReference type="InterPro" id="IPR011545">
    <property type="entry name" value="DEAD/DEAH_box_helicase_dom"/>
</dbReference>
<dbReference type="SMART" id="SM00356">
    <property type="entry name" value="ZnF_C3H1"/>
    <property type="match status" value="2"/>
</dbReference>
<dbReference type="Gene3D" id="3.40.50.150">
    <property type="entry name" value="Vaccinia Virus protein VP39"/>
    <property type="match status" value="1"/>
</dbReference>
<gene>
    <name evidence="20" type="ORF">NC653_037506</name>
</gene>
<accession>A0AAD6PT10</accession>
<dbReference type="CDD" id="cd17917">
    <property type="entry name" value="DEXHc_RHA-like"/>
    <property type="match status" value="1"/>
</dbReference>
<evidence type="ECO:0000256" key="11">
    <source>
        <dbReference type="ARBA" id="ARBA00022833"/>
    </source>
</evidence>
<comment type="caution">
    <text evidence="20">The sequence shown here is derived from an EMBL/GenBank/DDBJ whole genome shotgun (WGS) entry which is preliminary data.</text>
</comment>
<sequence length="1735" mass="196276">MLRCPDPSCRAAVGQDMINLLAPDEDKEKYSRYLLRSYVEGNRKTKWCPAPGCEYAVDFAAGSGSFDVSCLCSHSFCWNCVEEAHRPVDCGTVEKWILKNSAESENMNWILANSKPCPKCKRPIEKNQGLCLGAWSDHGERTGGFYACNRYEAAKQEGAYDESERRREMAKNSLERYTHYYERWASNQLSRQKALADLHQMQTVHLEKLSDIHCTPESQLKFITEAWLQIVECRRVLKWTYAYGFYLPEHEHGKRQFFEYLQGEAESGLERLHQCAEKELQQFLAADGPSKEFDEFRTKLAGLTSSSRSAPFPQSNFASLPVMAQKDRIVEKILENRVTLIVGETGCGKSSQVPQFLLEENMKPILCTQPRRFAVVAVAKMVAKARNCELGAQVGYHIGHSKLISASSEIVFKTAGVLLDEMREKGLKALNYKAIILDEVHERSVESDLVLVCVKQFLLKNNDLRVVLMSATADIARYRDYFKDLGRGERVEVLAIANTNQQALFQRRVTELLGTSSDLLAETYCSGPNPSMAAADFKPEVHGLIFDLILHIHENEPDIEKGILVFLPTYLDLEQQWHRLNPLSSSFKVHILHGSIDTQQALLAMKILKSHRKVILATNIAESSVTIPKVAYVIDSCRSLQVFWDATRKKDSTELVWVSKSQADQRRGRTGRTCDGQIYRLVTNSFFNKLEDHERPAILRLSLRQQVLLMCCAESRAINDPKVLLQKALDPPDPEFIEDALNLLVCMKALDRPSPRGRYEPTFYGRLLASFPLSFDASVLVLKFADFGLLQQGILLGILMDIQPQPILRPFGEEHLYTEYAYQYYGGDCDYTVQIGRKEMILIGNLGAYQFWQHIFKDKHRLEHLKHLLKIDEMKDTTVLLPKIEEEWCTFHNLVQSSLHNVSEIYEDILNSLHRFRPRFLGTCNDLPTWHAPYEFKHTCLLKCQPKGDNDTVVADDEHDEPSHETRKCFAVPFVAPSHFQTIKVAENLSKIVKEMRVRHTDSTSDVQHEYIVNESHGNEEASLCIYFMKGSCNRGSQCLFSHSAQGKRDPCKFFFTLQGCRNGETCSFSHVVGPSLSSFSSTPCMPEDGAVNAASLLRFLPTSSDGCVLLLDDTDLRFSSNLACHYDPCKIISTTCMSDTFMCDSSLTGIRILWGLHHPYQTIISTPRGSPIPWSEIKCILWLPNLDSYSENLERQKTFVQNFFEYLAIRILADALYEVQVILVMNNIKFSLLQVEKLGRDSFFFLGESFPFDEESFGQMPNTVTTRKPMMVSKPISYVFILQPPTDVQFGNYAAVLQKHLHDVNVDQVLLCFRGFFGMNYKGKMRAPSLLAQCLPGLAPQDRGSHSMSAVSERDVNLPTPAVEILPSKMVHPYKYSGENVEFQGLNVFKGRVNVADIIGFTGSEMISSKTDGYLKSWDSSIDLVNVLKHEIRDGQLSFRGKRVLELGCSYGIPGIFACLKGASTVHFQDQNAETIRCTTIPNVLANLEQARDRQSRQPESPLTPSRQMLAPSVHFYAGEWEELPTVLSIVRSDTFEVTTGMSLSFSEEDFMDGCSSQDGSIIGQETSSRRSRKLSGSRAWERASETGHGEGGYDVILMTDIPHSVSSLKKLYALIKKCLRPPYGVLYLATKRNYVGFSNGARQLRSLVDEEGIFGAHLVKEMTDRDIWKFFLKSQLSSFFSFMKTESVFKSFASVQFLACAFCNPSPPPPPPPPCLSPFAYFLYILLKCLNVL</sequence>
<feature type="zinc finger region" description="C3H1-type" evidence="14">
    <location>
        <begin position="1047"/>
        <end position="1074"/>
    </location>
</feature>
<evidence type="ECO:0000256" key="1">
    <source>
        <dbReference type="ARBA" id="ARBA00005884"/>
    </source>
</evidence>
<protein>
    <recommendedName>
        <fullName evidence="2">RNA helicase</fullName>
        <ecNumber evidence="2">3.6.4.13</ecNumber>
    </recommendedName>
</protein>
<dbReference type="SUPFAM" id="SSF90229">
    <property type="entry name" value="CCCH zinc finger"/>
    <property type="match status" value="1"/>
</dbReference>
<evidence type="ECO:0000313" key="21">
    <source>
        <dbReference type="Proteomes" id="UP001164929"/>
    </source>
</evidence>
<name>A0AAD6PT10_9ROSI</name>
<dbReference type="SMART" id="SM00487">
    <property type="entry name" value="DEXDc"/>
    <property type="match status" value="1"/>
</dbReference>
<evidence type="ECO:0000256" key="15">
    <source>
        <dbReference type="SAM" id="MobiDB-lite"/>
    </source>
</evidence>
<evidence type="ECO:0000256" key="14">
    <source>
        <dbReference type="PROSITE-ProRule" id="PRU00723"/>
    </source>
</evidence>
<dbReference type="Gene3D" id="1.20.120.1080">
    <property type="match status" value="1"/>
</dbReference>
<dbReference type="PROSITE" id="PS51192">
    <property type="entry name" value="HELICASE_ATP_BIND_1"/>
    <property type="match status" value="1"/>
</dbReference>
<dbReference type="PANTHER" id="PTHR18934">
    <property type="entry name" value="ATP-DEPENDENT RNA HELICASE"/>
    <property type="match status" value="1"/>
</dbReference>
<dbReference type="GO" id="GO:0016787">
    <property type="term" value="F:hydrolase activity"/>
    <property type="evidence" value="ECO:0007669"/>
    <property type="project" value="UniProtKB-KW"/>
</dbReference>
<evidence type="ECO:0000259" key="19">
    <source>
        <dbReference type="PROSITE" id="PS51873"/>
    </source>
</evidence>
<dbReference type="PROSITE" id="PS50103">
    <property type="entry name" value="ZF_C3H1"/>
    <property type="match status" value="2"/>
</dbReference>
<dbReference type="FunFam" id="1.20.120.1750:FF:000005">
    <property type="entry name" value="RBR-type E3 ubiquitin transferase"/>
    <property type="match status" value="1"/>
</dbReference>
<dbReference type="InterPro" id="IPR000571">
    <property type="entry name" value="Znf_CCCH"/>
</dbReference>
<keyword evidence="7 14" id="KW-0863">Zinc-finger</keyword>
<proteinExistence type="inferred from homology"/>
<dbReference type="PROSITE" id="PS00518">
    <property type="entry name" value="ZF_RING_1"/>
    <property type="match status" value="1"/>
</dbReference>
<dbReference type="Proteomes" id="UP001164929">
    <property type="component" value="Chromosome 17"/>
</dbReference>
<feature type="domain" description="C3H1-type" evidence="16">
    <location>
        <begin position="1019"/>
        <end position="1046"/>
    </location>
</feature>
<keyword evidence="9" id="KW-0378">Hydrolase</keyword>
<evidence type="ECO:0000256" key="13">
    <source>
        <dbReference type="ARBA" id="ARBA00047984"/>
    </source>
</evidence>
<dbReference type="PANTHER" id="PTHR18934:SF221">
    <property type="entry name" value="ATP-DEPENDENT RNA HELICASE DHX34-RELATED"/>
    <property type="match status" value="1"/>
</dbReference>
<evidence type="ECO:0000256" key="12">
    <source>
        <dbReference type="ARBA" id="ARBA00022840"/>
    </source>
</evidence>
<dbReference type="InterPro" id="IPR017907">
    <property type="entry name" value="Znf_RING_CS"/>
</dbReference>
<evidence type="ECO:0000256" key="7">
    <source>
        <dbReference type="ARBA" id="ARBA00022771"/>
    </source>
</evidence>
<evidence type="ECO:0000259" key="18">
    <source>
        <dbReference type="PROSITE" id="PS51194"/>
    </source>
</evidence>
<feature type="domain" description="RING-type" evidence="19">
    <location>
        <begin position="1"/>
        <end position="177"/>
    </location>
</feature>
<comment type="catalytic activity">
    <reaction evidence="13">
        <text>ATP + H2O = ADP + phosphate + H(+)</text>
        <dbReference type="Rhea" id="RHEA:13065"/>
        <dbReference type="ChEBI" id="CHEBI:15377"/>
        <dbReference type="ChEBI" id="CHEBI:15378"/>
        <dbReference type="ChEBI" id="CHEBI:30616"/>
        <dbReference type="ChEBI" id="CHEBI:43474"/>
        <dbReference type="ChEBI" id="CHEBI:456216"/>
        <dbReference type="EC" id="3.6.4.13"/>
    </reaction>
</comment>
<keyword evidence="3" id="KW-0808">Transferase</keyword>
<feature type="region of interest" description="Disordered" evidence="15">
    <location>
        <begin position="1558"/>
        <end position="1589"/>
    </location>
</feature>
<keyword evidence="12" id="KW-0067">ATP-binding</keyword>
<dbReference type="PROSITE" id="PS51194">
    <property type="entry name" value="HELICASE_CTER"/>
    <property type="match status" value="1"/>
</dbReference>
<evidence type="ECO:0000256" key="5">
    <source>
        <dbReference type="ARBA" id="ARBA00022737"/>
    </source>
</evidence>
<evidence type="ECO:0000256" key="2">
    <source>
        <dbReference type="ARBA" id="ARBA00012552"/>
    </source>
</evidence>
<keyword evidence="11 14" id="KW-0862">Zinc</keyword>
<dbReference type="SMART" id="SM00647">
    <property type="entry name" value="IBR"/>
    <property type="match status" value="1"/>
</dbReference>
<keyword evidence="21" id="KW-1185">Reference proteome</keyword>
<feature type="domain" description="Helicase ATP-binding" evidence="17">
    <location>
        <begin position="330"/>
        <end position="491"/>
    </location>
</feature>
<dbReference type="InterPro" id="IPR044066">
    <property type="entry name" value="TRIAD_supradom"/>
</dbReference>
<dbReference type="PROSITE" id="PS51873">
    <property type="entry name" value="TRIAD"/>
    <property type="match status" value="1"/>
</dbReference>
<dbReference type="Pfam" id="PF00642">
    <property type="entry name" value="zf-CCCH"/>
    <property type="match status" value="2"/>
</dbReference>
<dbReference type="EMBL" id="JAQIZT010000017">
    <property type="protein sequence ID" value="KAJ6959214.1"/>
    <property type="molecule type" value="Genomic_DNA"/>
</dbReference>
<evidence type="ECO:0000256" key="4">
    <source>
        <dbReference type="ARBA" id="ARBA00022723"/>
    </source>
</evidence>
<dbReference type="Pfam" id="PF01485">
    <property type="entry name" value="IBR"/>
    <property type="match status" value="1"/>
</dbReference>
<dbReference type="CDD" id="cd20346">
    <property type="entry name" value="BRcat_RBR_ANKIB1"/>
    <property type="match status" value="1"/>
</dbReference>
<dbReference type="InterPro" id="IPR027417">
    <property type="entry name" value="P-loop_NTPase"/>
</dbReference>
<evidence type="ECO:0000256" key="8">
    <source>
        <dbReference type="ARBA" id="ARBA00022786"/>
    </source>
</evidence>
<dbReference type="Gene3D" id="1.20.120.1750">
    <property type="match status" value="1"/>
</dbReference>
<evidence type="ECO:0000259" key="17">
    <source>
        <dbReference type="PROSITE" id="PS51192"/>
    </source>
</evidence>
<keyword evidence="5" id="KW-0677">Repeat</keyword>
<feature type="zinc finger region" description="C3H1-type" evidence="14">
    <location>
        <begin position="1019"/>
        <end position="1046"/>
    </location>
</feature>
<dbReference type="CDD" id="cd18791">
    <property type="entry name" value="SF2_C_RHA"/>
    <property type="match status" value="1"/>
</dbReference>
<keyword evidence="4 14" id="KW-0479">Metal-binding</keyword>
<dbReference type="InterPro" id="IPR036855">
    <property type="entry name" value="Znf_CCCH_sf"/>
</dbReference>
<evidence type="ECO:0000256" key="10">
    <source>
        <dbReference type="ARBA" id="ARBA00022806"/>
    </source>
</evidence>